<reference evidence="11" key="1">
    <citation type="journal article" date="2023" name="Insect Mol. Biol.">
        <title>Genome sequencing provides insights into the evolution of gene families encoding plant cell wall-degrading enzymes in longhorned beetles.</title>
        <authorList>
            <person name="Shin N.R."/>
            <person name="Okamura Y."/>
            <person name="Kirsch R."/>
            <person name="Pauchet Y."/>
        </authorList>
    </citation>
    <scope>NUCLEOTIDE SEQUENCE</scope>
    <source>
        <strain evidence="11">AMC_N1</strain>
    </source>
</reference>
<dbReference type="Gene3D" id="3.20.20.70">
    <property type="entry name" value="Aldolase class I"/>
    <property type="match status" value="2"/>
</dbReference>
<protein>
    <recommendedName>
        <fullName evidence="7 10">Triosephosphate isomerase</fullName>
        <ecNumber evidence="6 10">5.3.1.1</ecNumber>
    </recommendedName>
</protein>
<comment type="catalytic activity">
    <reaction evidence="1 10">
        <text>D-glyceraldehyde 3-phosphate = dihydroxyacetone phosphate</text>
        <dbReference type="Rhea" id="RHEA:18585"/>
        <dbReference type="ChEBI" id="CHEBI:57642"/>
        <dbReference type="ChEBI" id="CHEBI:59776"/>
        <dbReference type="EC" id="5.3.1.1"/>
    </reaction>
</comment>
<dbReference type="AlphaFoldDB" id="A0AAV8XZ88"/>
<evidence type="ECO:0000256" key="5">
    <source>
        <dbReference type="ARBA" id="ARBA00011738"/>
    </source>
</evidence>
<gene>
    <name evidence="11" type="ORF">NQ318_001643</name>
</gene>
<evidence type="ECO:0000256" key="2">
    <source>
        <dbReference type="ARBA" id="ARBA00004680"/>
    </source>
</evidence>
<accession>A0AAV8XZ88</accession>
<comment type="caution">
    <text evidence="11">The sequence shown here is derived from an EMBL/GenBank/DDBJ whole genome shotgun (WGS) entry which is preliminary data.</text>
</comment>
<dbReference type="SUPFAM" id="SSF51351">
    <property type="entry name" value="Triosephosphate isomerase (TIM)"/>
    <property type="match status" value="1"/>
</dbReference>
<comment type="similarity">
    <text evidence="4 10">Belongs to the triosephosphate isomerase family.</text>
</comment>
<dbReference type="GO" id="GO:0019563">
    <property type="term" value="P:glycerol catabolic process"/>
    <property type="evidence" value="ECO:0007669"/>
    <property type="project" value="TreeGrafter"/>
</dbReference>
<dbReference type="InterPro" id="IPR000652">
    <property type="entry name" value="Triosephosphate_isomerase"/>
</dbReference>
<dbReference type="InterPro" id="IPR035990">
    <property type="entry name" value="TIM_sf"/>
</dbReference>
<dbReference type="PANTHER" id="PTHR21139">
    <property type="entry name" value="TRIOSEPHOSPHATE ISOMERASE"/>
    <property type="match status" value="1"/>
</dbReference>
<comment type="pathway">
    <text evidence="2 10">Carbohydrate degradation; glycolysis; D-glyceraldehyde 3-phosphate from glycerone phosphate: step 1/1.</text>
</comment>
<dbReference type="GO" id="GO:0006094">
    <property type="term" value="P:gluconeogenesis"/>
    <property type="evidence" value="ECO:0007669"/>
    <property type="project" value="UniProtKB-KW"/>
</dbReference>
<name>A0AAV8XZ88_9CUCU</name>
<evidence type="ECO:0000256" key="10">
    <source>
        <dbReference type="RuleBase" id="RU363013"/>
    </source>
</evidence>
<keyword evidence="12" id="KW-1185">Reference proteome</keyword>
<dbReference type="Proteomes" id="UP001162162">
    <property type="component" value="Unassembled WGS sequence"/>
</dbReference>
<evidence type="ECO:0000256" key="8">
    <source>
        <dbReference type="ARBA" id="ARBA00022432"/>
    </source>
</evidence>
<proteinExistence type="inferred from homology"/>
<keyword evidence="8 10" id="KW-0312">Gluconeogenesis</keyword>
<dbReference type="EC" id="5.3.1.1" evidence="6 10"/>
<evidence type="ECO:0000256" key="7">
    <source>
        <dbReference type="ARBA" id="ARBA00019397"/>
    </source>
</evidence>
<dbReference type="Pfam" id="PF00121">
    <property type="entry name" value="TIM"/>
    <property type="match status" value="2"/>
</dbReference>
<organism evidence="11 12">
    <name type="scientific">Aromia moschata</name>
    <dbReference type="NCBI Taxonomy" id="1265417"/>
    <lineage>
        <taxon>Eukaryota</taxon>
        <taxon>Metazoa</taxon>
        <taxon>Ecdysozoa</taxon>
        <taxon>Arthropoda</taxon>
        <taxon>Hexapoda</taxon>
        <taxon>Insecta</taxon>
        <taxon>Pterygota</taxon>
        <taxon>Neoptera</taxon>
        <taxon>Endopterygota</taxon>
        <taxon>Coleoptera</taxon>
        <taxon>Polyphaga</taxon>
        <taxon>Cucujiformia</taxon>
        <taxon>Chrysomeloidea</taxon>
        <taxon>Cerambycidae</taxon>
        <taxon>Cerambycinae</taxon>
        <taxon>Callichromatini</taxon>
        <taxon>Aromia</taxon>
    </lineage>
</organism>
<keyword evidence="9 10" id="KW-0413">Isomerase</keyword>
<sequence>MNGSKESIQGILSFLKEGPLSKDTQVIVGVPAIYLEHVKSNAPENVEVAAQNCYKAEKGAFTAFALQTGLKVIACIGETLEEREAGQTVEVVCRQINAISEKVQD</sequence>
<evidence type="ECO:0000256" key="9">
    <source>
        <dbReference type="ARBA" id="ARBA00023235"/>
    </source>
</evidence>
<dbReference type="InterPro" id="IPR013785">
    <property type="entry name" value="Aldolase_TIM"/>
</dbReference>
<dbReference type="GO" id="GO:0004807">
    <property type="term" value="F:triose-phosphate isomerase activity"/>
    <property type="evidence" value="ECO:0007669"/>
    <property type="project" value="UniProtKB-EC"/>
</dbReference>
<dbReference type="GO" id="GO:0006096">
    <property type="term" value="P:glycolytic process"/>
    <property type="evidence" value="ECO:0007669"/>
    <property type="project" value="UniProtKB-KW"/>
</dbReference>
<comment type="pathway">
    <text evidence="3 10">Carbohydrate biosynthesis; gluconeogenesis.</text>
</comment>
<evidence type="ECO:0000256" key="3">
    <source>
        <dbReference type="ARBA" id="ARBA00004742"/>
    </source>
</evidence>
<evidence type="ECO:0000256" key="1">
    <source>
        <dbReference type="ARBA" id="ARBA00000474"/>
    </source>
</evidence>
<dbReference type="GO" id="GO:0005829">
    <property type="term" value="C:cytosol"/>
    <property type="evidence" value="ECO:0007669"/>
    <property type="project" value="TreeGrafter"/>
</dbReference>
<dbReference type="GO" id="GO:0046166">
    <property type="term" value="P:glyceraldehyde-3-phosphate biosynthetic process"/>
    <property type="evidence" value="ECO:0007669"/>
    <property type="project" value="TreeGrafter"/>
</dbReference>
<evidence type="ECO:0000256" key="4">
    <source>
        <dbReference type="ARBA" id="ARBA00007422"/>
    </source>
</evidence>
<dbReference type="EMBL" id="JAPWTK010000262">
    <property type="protein sequence ID" value="KAJ8944223.1"/>
    <property type="molecule type" value="Genomic_DNA"/>
</dbReference>
<dbReference type="PROSITE" id="PS51440">
    <property type="entry name" value="TIM_2"/>
    <property type="match status" value="1"/>
</dbReference>
<evidence type="ECO:0000313" key="12">
    <source>
        <dbReference type="Proteomes" id="UP001162162"/>
    </source>
</evidence>
<dbReference type="PANTHER" id="PTHR21139:SF2">
    <property type="entry name" value="TRIOSEPHOSPHATE ISOMERASE"/>
    <property type="match status" value="1"/>
</dbReference>
<evidence type="ECO:0000313" key="11">
    <source>
        <dbReference type="EMBL" id="KAJ8944223.1"/>
    </source>
</evidence>
<comment type="subunit">
    <text evidence="5">Homodimer.</text>
</comment>
<evidence type="ECO:0000256" key="6">
    <source>
        <dbReference type="ARBA" id="ARBA00011940"/>
    </source>
</evidence>
<feature type="non-terminal residue" evidence="11">
    <location>
        <position position="105"/>
    </location>
</feature>
<keyword evidence="10" id="KW-0324">Glycolysis</keyword>